<dbReference type="FunFam" id="3.40.50.1820:FF:000317">
    <property type="entry name" value="Carboxylic ester hydrolase"/>
    <property type="match status" value="1"/>
</dbReference>
<reference evidence="12" key="1">
    <citation type="submission" date="2023-10" db="EMBL/GenBank/DDBJ databases">
        <title>Genome assembly of Pristionchus species.</title>
        <authorList>
            <person name="Yoshida K."/>
            <person name="Sommer R.J."/>
        </authorList>
    </citation>
    <scope>NUCLEOTIDE SEQUENCE</scope>
    <source>
        <strain evidence="12">RS0144</strain>
    </source>
</reference>
<dbReference type="PANTHER" id="PTHR11559">
    <property type="entry name" value="CARBOXYLESTERASE"/>
    <property type="match status" value="1"/>
</dbReference>
<evidence type="ECO:0000256" key="9">
    <source>
        <dbReference type="ARBA" id="ARBA00075763"/>
    </source>
</evidence>
<evidence type="ECO:0000256" key="8">
    <source>
        <dbReference type="ARBA" id="ARBA00073257"/>
    </source>
</evidence>
<keyword evidence="13" id="KW-1185">Reference proteome</keyword>
<feature type="domain" description="Carboxylesterase type B" evidence="11">
    <location>
        <begin position="16"/>
        <end position="536"/>
    </location>
</feature>
<feature type="signal peptide" evidence="10">
    <location>
        <begin position="1"/>
        <end position="15"/>
    </location>
</feature>
<name>A0AAV5TGJ4_9BILA</name>
<comment type="subcellular location">
    <subcellularLocation>
        <location evidence="1">Endoplasmic reticulum lumen</location>
    </subcellularLocation>
</comment>
<dbReference type="EC" id="3.1.1.1" evidence="7"/>
<comment type="caution">
    <text evidence="12">The sequence shown here is derived from an EMBL/GenBank/DDBJ whole genome shotgun (WGS) entry which is preliminary data.</text>
</comment>
<dbReference type="Pfam" id="PF00135">
    <property type="entry name" value="COesterase"/>
    <property type="match status" value="1"/>
</dbReference>
<keyword evidence="5" id="KW-0378">Hydrolase</keyword>
<evidence type="ECO:0000256" key="10">
    <source>
        <dbReference type="SAM" id="SignalP"/>
    </source>
</evidence>
<dbReference type="InterPro" id="IPR029058">
    <property type="entry name" value="AB_hydrolase_fold"/>
</dbReference>
<dbReference type="AlphaFoldDB" id="A0AAV5TGJ4"/>
<protein>
    <recommendedName>
        <fullName evidence="8">Gut esterase 1</fullName>
        <ecNumber evidence="7">3.1.1.1</ecNumber>
    </recommendedName>
    <alternativeName>
        <fullName evidence="9">Non-specific carboxylesterase</fullName>
    </alternativeName>
</protein>
<evidence type="ECO:0000313" key="13">
    <source>
        <dbReference type="Proteomes" id="UP001432027"/>
    </source>
</evidence>
<feature type="chain" id="PRO_5043349552" description="Gut esterase 1" evidence="10">
    <location>
        <begin position="16"/>
        <end position="566"/>
    </location>
</feature>
<dbReference type="Gene3D" id="3.40.50.1820">
    <property type="entry name" value="alpha/beta hydrolase"/>
    <property type="match status" value="1"/>
</dbReference>
<evidence type="ECO:0000256" key="3">
    <source>
        <dbReference type="ARBA" id="ARBA00022487"/>
    </source>
</evidence>
<evidence type="ECO:0000256" key="5">
    <source>
        <dbReference type="ARBA" id="ARBA00022801"/>
    </source>
</evidence>
<evidence type="ECO:0000256" key="4">
    <source>
        <dbReference type="ARBA" id="ARBA00022729"/>
    </source>
</evidence>
<keyword evidence="6" id="KW-1015">Disulfide bond</keyword>
<accession>A0AAV5TGJ4</accession>
<dbReference type="GO" id="GO:0106435">
    <property type="term" value="F:carboxylesterase activity"/>
    <property type="evidence" value="ECO:0007669"/>
    <property type="project" value="UniProtKB-EC"/>
</dbReference>
<evidence type="ECO:0000313" key="12">
    <source>
        <dbReference type="EMBL" id="GMS92181.1"/>
    </source>
</evidence>
<evidence type="ECO:0000256" key="2">
    <source>
        <dbReference type="ARBA" id="ARBA00005964"/>
    </source>
</evidence>
<evidence type="ECO:0000256" key="1">
    <source>
        <dbReference type="ARBA" id="ARBA00004319"/>
    </source>
</evidence>
<keyword evidence="3" id="KW-0719">Serine esterase</keyword>
<dbReference type="InterPro" id="IPR050309">
    <property type="entry name" value="Type-B_Carboxylest/Lipase"/>
</dbReference>
<keyword evidence="4 10" id="KW-0732">Signal</keyword>
<sequence>MLCLAILFLPTVAFSTVVKTPFGELEGFDHITDKGVPTHVFLGVRYGQEPGRFEKPEMVGKWAPARKLATSYGSTCYPYTEPFIKWLHGENTSEDCLFMNIITPKILGSADLPVFVFIHGGGYAIGASDHYGYKRLAERVASEGIVVVTINYRLGPFGFFSLGDSVAPGNMGLWDATLALLFMHEILPSFGADIDRITVAGHSAGSCLASALQFSPHANALFSQSMLLSGSTVTEFGLAETVVDESRKIAKELGCLSESTTETFECMQKVTPLEIIRAVEKVGVKRYHPHFLIYHPRLDGDFFPQSIEKLAESAPQKRSLSGATEVESALFVFHAELDSSFAVKKSDYVSFSRSDLVEYLETVIVPASEQGASASALRRLLVEFYVERDEKKDDYVFYLQRYTDLISDLQFLIPTYLEIQIKTANNWPTYLYIMQHATKNSPRDEFPVKGAFHGDELNHFSDNTGIYPIKENDSEFEATGLNFATALVNFVKNGDPSSPPVSWSPMSKAHPFQHASMSANMSFKQDTYRAEAARFWLGTVPKSIPMNLLRRAGLPVAEGRLKHTEL</sequence>
<gene>
    <name evidence="12" type="ORF">PENTCL1PPCAC_14356</name>
</gene>
<organism evidence="12 13">
    <name type="scientific">Pristionchus entomophagus</name>
    <dbReference type="NCBI Taxonomy" id="358040"/>
    <lineage>
        <taxon>Eukaryota</taxon>
        <taxon>Metazoa</taxon>
        <taxon>Ecdysozoa</taxon>
        <taxon>Nematoda</taxon>
        <taxon>Chromadorea</taxon>
        <taxon>Rhabditida</taxon>
        <taxon>Rhabditina</taxon>
        <taxon>Diplogasteromorpha</taxon>
        <taxon>Diplogasteroidea</taxon>
        <taxon>Neodiplogasteridae</taxon>
        <taxon>Pristionchus</taxon>
    </lineage>
</organism>
<dbReference type="EMBL" id="BTSX01000004">
    <property type="protein sequence ID" value="GMS92181.1"/>
    <property type="molecule type" value="Genomic_DNA"/>
</dbReference>
<proteinExistence type="inferred from homology"/>
<dbReference type="SUPFAM" id="SSF53474">
    <property type="entry name" value="alpha/beta-Hydrolases"/>
    <property type="match status" value="1"/>
</dbReference>
<dbReference type="GO" id="GO:0005788">
    <property type="term" value="C:endoplasmic reticulum lumen"/>
    <property type="evidence" value="ECO:0007669"/>
    <property type="project" value="UniProtKB-SubCell"/>
</dbReference>
<evidence type="ECO:0000259" key="11">
    <source>
        <dbReference type="Pfam" id="PF00135"/>
    </source>
</evidence>
<evidence type="ECO:0000256" key="7">
    <source>
        <dbReference type="ARBA" id="ARBA00039155"/>
    </source>
</evidence>
<dbReference type="InterPro" id="IPR002018">
    <property type="entry name" value="CarbesteraseB"/>
</dbReference>
<dbReference type="Proteomes" id="UP001432027">
    <property type="component" value="Unassembled WGS sequence"/>
</dbReference>
<evidence type="ECO:0000256" key="6">
    <source>
        <dbReference type="ARBA" id="ARBA00023157"/>
    </source>
</evidence>
<comment type="similarity">
    <text evidence="2">Belongs to the type-B carboxylesterase/lipase family.</text>
</comment>